<feature type="compositionally biased region" description="Basic and acidic residues" evidence="1">
    <location>
        <begin position="1"/>
        <end position="15"/>
    </location>
</feature>
<comment type="caution">
    <text evidence="3">The sequence shown here is derived from an EMBL/GenBank/DDBJ whole genome shotgun (WGS) entry which is preliminary data.</text>
</comment>
<feature type="region of interest" description="Disordered" evidence="1">
    <location>
        <begin position="47"/>
        <end position="70"/>
    </location>
</feature>
<dbReference type="EMBL" id="JAVDYD010000001">
    <property type="protein sequence ID" value="MDR7339786.1"/>
    <property type="molecule type" value="Genomic_DNA"/>
</dbReference>
<evidence type="ECO:0000313" key="6">
    <source>
        <dbReference type="Proteomes" id="UP001183604"/>
    </source>
</evidence>
<protein>
    <submittedName>
        <fullName evidence="3">Uncharacterized protein</fullName>
    </submittedName>
</protein>
<dbReference type="AlphaFoldDB" id="A0A9X3SWB5"/>
<feature type="transmembrane region" description="Helical" evidence="2">
    <location>
        <begin position="183"/>
        <end position="200"/>
    </location>
</feature>
<evidence type="ECO:0000313" key="5">
    <source>
        <dbReference type="Proteomes" id="UP001145799"/>
    </source>
</evidence>
<proteinExistence type="predicted"/>
<evidence type="ECO:0000256" key="1">
    <source>
        <dbReference type="SAM" id="MobiDB-lite"/>
    </source>
</evidence>
<evidence type="ECO:0000313" key="3">
    <source>
        <dbReference type="EMBL" id="MDA1385667.1"/>
    </source>
</evidence>
<name>A0A9X3SWB5_9ACTN</name>
<dbReference type="Proteomes" id="UP001145799">
    <property type="component" value="Unassembled WGS sequence"/>
</dbReference>
<keyword evidence="6" id="KW-1185">Reference proteome</keyword>
<dbReference type="RefSeq" id="WP_270122133.1">
    <property type="nucleotide sequence ID" value="NZ_BAAAOM010000008.1"/>
</dbReference>
<reference evidence="4 6" key="2">
    <citation type="submission" date="2023-07" db="EMBL/GenBank/DDBJ databases">
        <title>Sequencing the genomes of 1000 actinobacteria strains.</title>
        <authorList>
            <person name="Klenk H.-P."/>
        </authorList>
    </citation>
    <scope>NUCLEOTIDE SEQUENCE [LARGE SCALE GENOMIC DNA]</scope>
    <source>
        <strain evidence="4 6">DSM 44724</strain>
    </source>
</reference>
<feature type="compositionally biased region" description="Basic and acidic residues" evidence="1">
    <location>
        <begin position="102"/>
        <end position="114"/>
    </location>
</feature>
<organism evidence="3 5">
    <name type="scientific">Glycomyces lechevalierae</name>
    <dbReference type="NCBI Taxonomy" id="256034"/>
    <lineage>
        <taxon>Bacteria</taxon>
        <taxon>Bacillati</taxon>
        <taxon>Actinomycetota</taxon>
        <taxon>Actinomycetes</taxon>
        <taxon>Glycomycetales</taxon>
        <taxon>Glycomycetaceae</taxon>
        <taxon>Glycomyces</taxon>
    </lineage>
</organism>
<feature type="region of interest" description="Disordered" evidence="1">
    <location>
        <begin position="99"/>
        <end position="141"/>
    </location>
</feature>
<gene>
    <name evidence="4" type="ORF">J2S69_003505</name>
    <name evidence="3" type="ORF">O2L01_11795</name>
</gene>
<accession>A0A9X3SWB5</accession>
<dbReference type="EMBL" id="JAPZVQ010000006">
    <property type="protein sequence ID" value="MDA1385667.1"/>
    <property type="molecule type" value="Genomic_DNA"/>
</dbReference>
<keyword evidence="2" id="KW-0812">Transmembrane</keyword>
<feature type="compositionally biased region" description="Basic residues" evidence="1">
    <location>
        <begin position="116"/>
        <end position="127"/>
    </location>
</feature>
<keyword evidence="2" id="KW-1133">Transmembrane helix</keyword>
<feature type="transmembrane region" description="Helical" evidence="2">
    <location>
        <begin position="158"/>
        <end position="177"/>
    </location>
</feature>
<evidence type="ECO:0000256" key="2">
    <source>
        <dbReference type="SAM" id="Phobius"/>
    </source>
</evidence>
<feature type="region of interest" description="Disordered" evidence="1">
    <location>
        <begin position="1"/>
        <end position="28"/>
    </location>
</feature>
<reference evidence="3" key="1">
    <citation type="submission" date="2022-12" db="EMBL/GenBank/DDBJ databases">
        <title>Gycomyces niveus sp.nov., a novel actinomycete isolated from soil in Shouguang.</title>
        <authorList>
            <person name="Yang X."/>
        </authorList>
    </citation>
    <scope>NUCLEOTIDE SEQUENCE</scope>
    <source>
        <strain evidence="3">DSM 44724</strain>
    </source>
</reference>
<keyword evidence="2" id="KW-0472">Membrane</keyword>
<sequence>MAEPDDRDRRSHLERPQTYFQQQGQQVHGPQYNADRIEIHMSADADGWINGPSRQPNPVASRAEIERERARRQERDDLAYYGYRHYTRDRNRWLQTLTPQERAAEVQRDRDLPRHGGSRARHHRRILRSGDLPADTSPADPRYVQAKRKLESGQDRRSRLACIAAAVAMLLLVLIAISDGAYWFVAISVLAVIGGVFGYVRQKAPVKPSGPTR</sequence>
<feature type="compositionally biased region" description="Low complexity" evidence="1">
    <location>
        <begin position="16"/>
        <end position="28"/>
    </location>
</feature>
<evidence type="ECO:0000313" key="4">
    <source>
        <dbReference type="EMBL" id="MDR7339786.1"/>
    </source>
</evidence>
<dbReference type="Proteomes" id="UP001183604">
    <property type="component" value="Unassembled WGS sequence"/>
</dbReference>